<dbReference type="EMBL" id="JARFPL010000015">
    <property type="protein sequence ID" value="MDF0593164.1"/>
    <property type="molecule type" value="Genomic_DNA"/>
</dbReference>
<accession>A0ABT5XEM2</accession>
<dbReference type="InterPro" id="IPR041802">
    <property type="entry name" value="MPP_YfcE"/>
</dbReference>
<dbReference type="InterPro" id="IPR024654">
    <property type="entry name" value="Calcineurin-like_PHP_lpxH"/>
</dbReference>
<dbReference type="Pfam" id="PF12850">
    <property type="entry name" value="Metallophos_2"/>
    <property type="match status" value="1"/>
</dbReference>
<protein>
    <recommendedName>
        <fullName evidence="1">Phosphoesterase</fullName>
        <ecNumber evidence="1">3.1.4.-</ecNumber>
    </recommendedName>
</protein>
<evidence type="ECO:0000256" key="1">
    <source>
        <dbReference type="RuleBase" id="RU362039"/>
    </source>
</evidence>
<reference evidence="3 4" key="1">
    <citation type="submission" date="2023-03" db="EMBL/GenBank/DDBJ databases">
        <title>Whole genome sequencing of Methanotrichaceae archaeon M04Ac.</title>
        <authorList>
            <person name="Khomyakova M.A."/>
            <person name="Merkel A.Y."/>
            <person name="Slobodkin A.I."/>
        </authorList>
    </citation>
    <scope>NUCLEOTIDE SEQUENCE [LARGE SCALE GENOMIC DNA]</scope>
    <source>
        <strain evidence="3 4">M04Ac</strain>
    </source>
</reference>
<dbReference type="CDD" id="cd00841">
    <property type="entry name" value="MPP_YfcE"/>
    <property type="match status" value="1"/>
</dbReference>
<comment type="cofactor">
    <cofactor evidence="1">
        <name>a divalent metal cation</name>
        <dbReference type="ChEBI" id="CHEBI:60240"/>
    </cofactor>
</comment>
<dbReference type="RefSeq" id="WP_316968869.1">
    <property type="nucleotide sequence ID" value="NZ_JARFPL010000015.1"/>
</dbReference>
<evidence type="ECO:0000259" key="2">
    <source>
        <dbReference type="Pfam" id="PF12850"/>
    </source>
</evidence>
<dbReference type="NCBIfam" id="TIGR00040">
    <property type="entry name" value="yfcE"/>
    <property type="match status" value="1"/>
</dbReference>
<feature type="domain" description="Calcineurin-like phosphoesterase" evidence="2">
    <location>
        <begin position="3"/>
        <end position="148"/>
    </location>
</feature>
<dbReference type="InterPro" id="IPR000979">
    <property type="entry name" value="Phosphodiesterase_MJ0936/Vps29"/>
</dbReference>
<dbReference type="Proteomes" id="UP001215956">
    <property type="component" value="Unassembled WGS sequence"/>
</dbReference>
<evidence type="ECO:0000313" key="4">
    <source>
        <dbReference type="Proteomes" id="UP001215956"/>
    </source>
</evidence>
<dbReference type="PANTHER" id="PTHR11124">
    <property type="entry name" value="VACUOLAR SORTING PROTEIN VPS29"/>
    <property type="match status" value="1"/>
</dbReference>
<keyword evidence="4" id="KW-1185">Reference proteome</keyword>
<name>A0ABT5XEM2_9EURY</name>
<evidence type="ECO:0000313" key="3">
    <source>
        <dbReference type="EMBL" id="MDF0593164.1"/>
    </source>
</evidence>
<gene>
    <name evidence="3" type="ORF">P0O24_06160</name>
</gene>
<dbReference type="Gene3D" id="3.60.21.10">
    <property type="match status" value="1"/>
</dbReference>
<dbReference type="EC" id="3.1.4.-" evidence="1"/>
<comment type="caution">
    <text evidence="3">The sequence shown here is derived from an EMBL/GenBank/DDBJ whole genome shotgun (WGS) entry which is preliminary data.</text>
</comment>
<organism evidence="3 4">
    <name type="scientific">Candidatus Methanocrinis alkalitolerans</name>
    <dbReference type="NCBI Taxonomy" id="3033395"/>
    <lineage>
        <taxon>Archaea</taxon>
        <taxon>Methanobacteriati</taxon>
        <taxon>Methanobacteriota</taxon>
        <taxon>Stenosarchaea group</taxon>
        <taxon>Methanomicrobia</taxon>
        <taxon>Methanotrichales</taxon>
        <taxon>Methanotrichaceae</taxon>
        <taxon>Methanocrinis</taxon>
    </lineage>
</organism>
<proteinExistence type="inferred from homology"/>
<keyword evidence="1" id="KW-0479">Metal-binding</keyword>
<dbReference type="InterPro" id="IPR029052">
    <property type="entry name" value="Metallo-depent_PP-like"/>
</dbReference>
<dbReference type="SUPFAM" id="SSF56300">
    <property type="entry name" value="Metallo-dependent phosphatases"/>
    <property type="match status" value="1"/>
</dbReference>
<sequence>MKRIVAISDTHLQAGSLVPRGIVDLAEGADLLLHAGDFISLDVYEAFCDLGPLEAVSGNSDSPEVKSILPERRVLEVEGVRIGLVHRASYSADTTGATLLAREMEVDALVFGHLHRPVVEAGPQLLISPGSPTEPRLSAPSAAEIEVDGGEVRGRIVPLGRPICGYFKYAESLAERSAKERDDRD</sequence>
<comment type="similarity">
    <text evidence="1">Belongs to the metallophosphoesterase superfamily. YfcE family.</text>
</comment>